<reference evidence="6 7" key="1">
    <citation type="submission" date="2019-06" db="EMBL/GenBank/DDBJ databases">
        <title>Sequencing the genomes of 1000 actinobacteria strains.</title>
        <authorList>
            <person name="Klenk H.-P."/>
        </authorList>
    </citation>
    <scope>NUCLEOTIDE SEQUENCE [LARGE SCALE GENOMIC DNA]</scope>
    <source>
        <strain evidence="6 7">DSM 43186</strain>
    </source>
</reference>
<protein>
    <submittedName>
        <fullName evidence="6">Fumarate reductase flavoprotein subunit</fullName>
    </submittedName>
</protein>
<dbReference type="RefSeq" id="WP_211350360.1">
    <property type="nucleotide sequence ID" value="NZ_BMPV01000002.1"/>
</dbReference>
<evidence type="ECO:0000256" key="4">
    <source>
        <dbReference type="ARBA" id="ARBA00023002"/>
    </source>
</evidence>
<dbReference type="InterPro" id="IPR003953">
    <property type="entry name" value="FAD-dep_OxRdtase_2_FAD-bd"/>
</dbReference>
<dbReference type="PANTHER" id="PTHR43400">
    <property type="entry name" value="FUMARATE REDUCTASE"/>
    <property type="match status" value="1"/>
</dbReference>
<dbReference type="InterPro" id="IPR050315">
    <property type="entry name" value="FAD-oxidoreductase_2"/>
</dbReference>
<organism evidence="6 7">
    <name type="scientific">Thermopolyspora flexuosa</name>
    <dbReference type="NCBI Taxonomy" id="103836"/>
    <lineage>
        <taxon>Bacteria</taxon>
        <taxon>Bacillati</taxon>
        <taxon>Actinomycetota</taxon>
        <taxon>Actinomycetes</taxon>
        <taxon>Streptosporangiales</taxon>
        <taxon>Streptosporangiaceae</taxon>
        <taxon>Thermopolyspora</taxon>
    </lineage>
</organism>
<dbReference type="SUPFAM" id="SSF56425">
    <property type="entry name" value="Succinate dehydrogenase/fumarate reductase flavoprotein, catalytic domain"/>
    <property type="match status" value="1"/>
</dbReference>
<keyword evidence="2" id="KW-0285">Flavoprotein</keyword>
<dbReference type="GO" id="GO:0033765">
    <property type="term" value="F:steroid dehydrogenase activity, acting on the CH-CH group of donors"/>
    <property type="evidence" value="ECO:0007669"/>
    <property type="project" value="UniProtKB-ARBA"/>
</dbReference>
<keyword evidence="7" id="KW-1185">Reference proteome</keyword>
<sequence length="461" mass="47422">MTGFDYEVDVAVVGGGACGLMAALRAARDPGLVVAVYEKSTKEGCNTQFSSGSLAAGGTRFQREAGIDDSPERHAADILAVNRDPDSAPIVHALCRVAPRYVEWLADELGHPVEIGVDMARSGQSVPRLHTDTGRAGGGRLVATLRKAVESADNIAFVDNTPGVGLIAETAGGRVRVTGVEVLENGERRRVGAKAVVLAADGFGNNPTMLAEYCPQAVGAFYGGVSTSTGDAISWGIGLGAAVRNMGAYLGHGLVVPGHGTRLNPVLPFLGALLVGVDGRRFVDEKAQGYSKLGRIIAGQPTGRAVLIWDERMHEIAMNSELMRESAAAGAFARYGSAAELAAAFSLPEQALAETLAAFRAVSVVEDPSGFDHGPLEFPLLAAWVTHGILTTQGGLVVDTTGRVRHRDGGPIANLYAGGGSACGISGPSAEGYMSGNGLLSALGFGWIIGDHLAGGGLKAA</sequence>
<comment type="caution">
    <text evidence="6">The sequence shown here is derived from an EMBL/GenBank/DDBJ whole genome shotgun (WGS) entry which is preliminary data.</text>
</comment>
<dbReference type="Gene3D" id="3.50.50.60">
    <property type="entry name" value="FAD/NAD(P)-binding domain"/>
    <property type="match status" value="1"/>
</dbReference>
<keyword evidence="4" id="KW-0560">Oxidoreductase</keyword>
<feature type="domain" description="FAD-dependent oxidoreductase 2 FAD-binding" evidence="5">
    <location>
        <begin position="9"/>
        <end position="432"/>
    </location>
</feature>
<dbReference type="EMBL" id="VFPQ01000001">
    <property type="protein sequence ID" value="TQM77731.1"/>
    <property type="molecule type" value="Genomic_DNA"/>
</dbReference>
<gene>
    <name evidence="6" type="ORF">FHX40_4502</name>
</gene>
<accession>A0A543J4I7</accession>
<dbReference type="GO" id="GO:0008202">
    <property type="term" value="P:steroid metabolic process"/>
    <property type="evidence" value="ECO:0007669"/>
    <property type="project" value="UniProtKB-ARBA"/>
</dbReference>
<evidence type="ECO:0000313" key="7">
    <source>
        <dbReference type="Proteomes" id="UP000319213"/>
    </source>
</evidence>
<evidence type="ECO:0000256" key="1">
    <source>
        <dbReference type="ARBA" id="ARBA00001974"/>
    </source>
</evidence>
<evidence type="ECO:0000256" key="3">
    <source>
        <dbReference type="ARBA" id="ARBA00022827"/>
    </source>
</evidence>
<dbReference type="InterPro" id="IPR036188">
    <property type="entry name" value="FAD/NAD-bd_sf"/>
</dbReference>
<dbReference type="PANTHER" id="PTHR43400:SF10">
    <property type="entry name" value="3-OXOSTEROID 1-DEHYDROGENASE"/>
    <property type="match status" value="1"/>
</dbReference>
<dbReference type="Gene3D" id="3.90.700.10">
    <property type="entry name" value="Succinate dehydrogenase/fumarate reductase flavoprotein, catalytic domain"/>
    <property type="match status" value="1"/>
</dbReference>
<comment type="cofactor">
    <cofactor evidence="1">
        <name>FAD</name>
        <dbReference type="ChEBI" id="CHEBI:57692"/>
    </cofactor>
</comment>
<proteinExistence type="predicted"/>
<dbReference type="AlphaFoldDB" id="A0A543J4I7"/>
<name>A0A543J4I7_9ACTN</name>
<evidence type="ECO:0000313" key="6">
    <source>
        <dbReference type="EMBL" id="TQM77731.1"/>
    </source>
</evidence>
<evidence type="ECO:0000256" key="2">
    <source>
        <dbReference type="ARBA" id="ARBA00022630"/>
    </source>
</evidence>
<dbReference type="Proteomes" id="UP000319213">
    <property type="component" value="Unassembled WGS sequence"/>
</dbReference>
<evidence type="ECO:0000259" key="5">
    <source>
        <dbReference type="Pfam" id="PF00890"/>
    </source>
</evidence>
<dbReference type="InterPro" id="IPR027477">
    <property type="entry name" value="Succ_DH/fumarate_Rdtase_cat_sf"/>
</dbReference>
<dbReference type="Pfam" id="PF00890">
    <property type="entry name" value="FAD_binding_2"/>
    <property type="match status" value="1"/>
</dbReference>
<dbReference type="SUPFAM" id="SSF51905">
    <property type="entry name" value="FAD/NAD(P)-binding domain"/>
    <property type="match status" value="1"/>
</dbReference>
<keyword evidence="3" id="KW-0274">FAD</keyword>